<organism evidence="3 4">
    <name type="scientific">Alkalilimnicola ehrlichii (strain ATCC BAA-1101 / DSM 17681 / MLHE-1)</name>
    <dbReference type="NCBI Taxonomy" id="187272"/>
    <lineage>
        <taxon>Bacteria</taxon>
        <taxon>Pseudomonadati</taxon>
        <taxon>Pseudomonadota</taxon>
        <taxon>Gammaproteobacteria</taxon>
        <taxon>Chromatiales</taxon>
        <taxon>Ectothiorhodospiraceae</taxon>
        <taxon>Alkalilimnicola</taxon>
    </lineage>
</organism>
<dbReference type="Gene3D" id="3.30.300.30">
    <property type="match status" value="1"/>
</dbReference>
<reference evidence="4" key="1">
    <citation type="submission" date="2006-08" db="EMBL/GenBank/DDBJ databases">
        <title>Complete sequence of Alkalilimnicola ehrilichei MLHE-1.</title>
        <authorList>
            <person name="Copeland A."/>
            <person name="Lucas S."/>
            <person name="Lapidus A."/>
            <person name="Barry K."/>
            <person name="Detter J.C."/>
            <person name="Glavina del Rio T."/>
            <person name="Hammon N."/>
            <person name="Israni S."/>
            <person name="Dalin E."/>
            <person name="Tice H."/>
            <person name="Pitluck S."/>
            <person name="Sims D."/>
            <person name="Brettin T."/>
            <person name="Bruce D."/>
            <person name="Han C."/>
            <person name="Tapia R."/>
            <person name="Gilna P."/>
            <person name="Schmutz J."/>
            <person name="Larimer F."/>
            <person name="Land M."/>
            <person name="Hauser L."/>
            <person name="Kyrpides N."/>
            <person name="Mikhailova N."/>
            <person name="Oremland R.S."/>
            <person name="Hoeft S.E."/>
            <person name="Switzer-Blum J."/>
            <person name="Kulp T."/>
            <person name="King G."/>
            <person name="Tabita R."/>
            <person name="Witte B."/>
            <person name="Santini J.M."/>
            <person name="Basu P."/>
            <person name="Hollibaugh J.T."/>
            <person name="Xie G."/>
            <person name="Stolz J.F."/>
            <person name="Richardson P."/>
        </authorList>
    </citation>
    <scope>NUCLEOTIDE SEQUENCE [LARGE SCALE GENOMIC DNA]</scope>
    <source>
        <strain evidence="4">ATCC BAA-1101 / DSM 17681 / MLHE-1</strain>
    </source>
</reference>
<accession>Q0ACF1</accession>
<dbReference type="RefSeq" id="WP_011627882.1">
    <property type="nucleotide sequence ID" value="NC_008340.1"/>
</dbReference>
<dbReference type="Gene3D" id="3.40.50.12780">
    <property type="entry name" value="N-terminal domain of ligase-like"/>
    <property type="match status" value="1"/>
</dbReference>
<dbReference type="EMBL" id="CP000453">
    <property type="protein sequence ID" value="ABI55486.1"/>
    <property type="molecule type" value="Genomic_DNA"/>
</dbReference>
<dbReference type="KEGG" id="aeh:Mlg_0131"/>
<dbReference type="CDD" id="cd05930">
    <property type="entry name" value="A_NRPS"/>
    <property type="match status" value="1"/>
</dbReference>
<dbReference type="Pfam" id="PF13193">
    <property type="entry name" value="AMP-binding_C"/>
    <property type="match status" value="1"/>
</dbReference>
<feature type="domain" description="AMP-dependent synthetase/ligase" evidence="1">
    <location>
        <begin position="17"/>
        <end position="393"/>
    </location>
</feature>
<dbReference type="InterPro" id="IPR025110">
    <property type="entry name" value="AMP-bd_C"/>
</dbReference>
<dbReference type="HOGENOM" id="CLU_000022_2_12_6"/>
<dbReference type="PANTHER" id="PTHR45527">
    <property type="entry name" value="NONRIBOSOMAL PEPTIDE SYNTHETASE"/>
    <property type="match status" value="1"/>
</dbReference>
<dbReference type="InterPro" id="IPR042099">
    <property type="entry name" value="ANL_N_sf"/>
</dbReference>
<dbReference type="InterPro" id="IPR010071">
    <property type="entry name" value="AA_adenyl_dom"/>
</dbReference>
<dbReference type="Proteomes" id="UP000001962">
    <property type="component" value="Chromosome"/>
</dbReference>
<dbReference type="GO" id="GO:0043041">
    <property type="term" value="P:amino acid activation for nonribosomal peptide biosynthetic process"/>
    <property type="evidence" value="ECO:0007669"/>
    <property type="project" value="TreeGrafter"/>
</dbReference>
<dbReference type="AlphaFoldDB" id="Q0ACF1"/>
<evidence type="ECO:0000259" key="2">
    <source>
        <dbReference type="Pfam" id="PF13193"/>
    </source>
</evidence>
<dbReference type="PROSITE" id="PS00455">
    <property type="entry name" value="AMP_BINDING"/>
    <property type="match status" value="1"/>
</dbReference>
<keyword evidence="4" id="KW-1185">Reference proteome</keyword>
<evidence type="ECO:0000313" key="4">
    <source>
        <dbReference type="Proteomes" id="UP000001962"/>
    </source>
</evidence>
<protein>
    <submittedName>
        <fullName evidence="3">Amino acid adenylation domain protein</fullName>
    </submittedName>
</protein>
<dbReference type="InterPro" id="IPR020845">
    <property type="entry name" value="AMP-binding_CS"/>
</dbReference>
<sequence length="540" mass="58210">MATGFDGIYGLHQGFLQSVDRHSGRPALEVQGAQYSYSDLYHQAAAVGAALQSAMPETTAPLVGVLANRSLPVYSGLLGTLMAGKAVVPLNPGFPQERTQQMVEQAGLQALVADGQGEALLSDLLPGMDVPMVVVLPLAESAQALQARFPQHRFLTRAELGAPSDWRPASVQPDDLAYLFFTSGSTGTPKGVGVLHRNALRFVAMSLERYRPFGISEADRFSQFYDITFDSSMFDLYVSWAFGACLCCPTAKEWFNPNKYIEEGRLSVIDITPSAGHGMNRRDGWRPGRFQALRLCRFGGEALSAELATAMAAAAPHARVDNAYGPTECTVDSAYYLWDPERSPGECEHGMVPIGYPGNQVQLTVVDDDLQPVPEGAEGELLIGGPQVTPGYWNDPERTEQAFIRLPSDGAVHYRTGDLVRRPPAGKPIMFLGRMDHQIKVGGVRIELGEVEQALREAAATDEAVALGWPRTSSGAAGIVGFVVAGTADEAAIRDQLRSRLPSVMVPRVIHALEALPLNPNGKVDRKALMARLEAEAGGR</sequence>
<feature type="domain" description="AMP-binding enzyme C-terminal" evidence="2">
    <location>
        <begin position="450"/>
        <end position="523"/>
    </location>
</feature>
<gene>
    <name evidence="3" type="ordered locus">Mlg_0131</name>
</gene>
<dbReference type="PANTHER" id="PTHR45527:SF1">
    <property type="entry name" value="FATTY ACID SYNTHASE"/>
    <property type="match status" value="1"/>
</dbReference>
<dbReference type="InterPro" id="IPR045851">
    <property type="entry name" value="AMP-bd_C_sf"/>
</dbReference>
<dbReference type="Pfam" id="PF00501">
    <property type="entry name" value="AMP-binding"/>
    <property type="match status" value="1"/>
</dbReference>
<dbReference type="NCBIfam" id="TIGR01733">
    <property type="entry name" value="AA-adenyl-dom"/>
    <property type="match status" value="1"/>
</dbReference>
<name>Q0ACF1_ALKEH</name>
<dbReference type="GO" id="GO:0031177">
    <property type="term" value="F:phosphopantetheine binding"/>
    <property type="evidence" value="ECO:0007669"/>
    <property type="project" value="TreeGrafter"/>
</dbReference>
<dbReference type="InterPro" id="IPR000873">
    <property type="entry name" value="AMP-dep_synth/lig_dom"/>
</dbReference>
<proteinExistence type="predicted"/>
<evidence type="ECO:0000313" key="3">
    <source>
        <dbReference type="EMBL" id="ABI55486.1"/>
    </source>
</evidence>
<dbReference type="SUPFAM" id="SSF56801">
    <property type="entry name" value="Acetyl-CoA synthetase-like"/>
    <property type="match status" value="1"/>
</dbReference>
<dbReference type="GO" id="GO:0005737">
    <property type="term" value="C:cytoplasm"/>
    <property type="evidence" value="ECO:0007669"/>
    <property type="project" value="TreeGrafter"/>
</dbReference>
<dbReference type="eggNOG" id="COG1020">
    <property type="taxonomic scope" value="Bacteria"/>
</dbReference>
<dbReference type="OrthoDB" id="9757559at2"/>
<evidence type="ECO:0000259" key="1">
    <source>
        <dbReference type="Pfam" id="PF00501"/>
    </source>
</evidence>
<dbReference type="GO" id="GO:0044550">
    <property type="term" value="P:secondary metabolite biosynthetic process"/>
    <property type="evidence" value="ECO:0007669"/>
    <property type="project" value="TreeGrafter"/>
</dbReference>